<evidence type="ECO:0000313" key="2">
    <source>
        <dbReference type="EMBL" id="MCM2387099.1"/>
    </source>
</evidence>
<comment type="caution">
    <text evidence="2">The sequence shown here is derived from an EMBL/GenBank/DDBJ whole genome shotgun (WGS) entry which is preliminary data.</text>
</comment>
<dbReference type="EMBL" id="JAMQAW010000002">
    <property type="protein sequence ID" value="MCM2387099.1"/>
    <property type="molecule type" value="Genomic_DNA"/>
</dbReference>
<evidence type="ECO:0000313" key="3">
    <source>
        <dbReference type="Proteomes" id="UP001431429"/>
    </source>
</evidence>
<dbReference type="Proteomes" id="UP001431429">
    <property type="component" value="Unassembled WGS sequence"/>
</dbReference>
<accession>A0ABT0UGF0</accession>
<sequence>MHRWSALNDRQRVLLESLADGEEPHAWAPGEWPSAYALRDRGLLKISRVGGDVHTEVTEAGRFYLHHGHHPDDAAFADGVLQVPSAGAPASTDSGGPRHATKRKRSPTPYSERPVARARRAQAQELVERLVAEARFRFVAPDDDEVARQWRVVNYAKRHGLEPPGKRIEKLSFGARGLEMFLAEGPHLNSRSQRPKADIAAVPVPARLSSPHRAVTAIRNHRGQMVIPSALRRSHF</sequence>
<protein>
    <submittedName>
        <fullName evidence="2">Uncharacterized protein</fullName>
    </submittedName>
</protein>
<name>A0ABT0UGF0_9ACTN</name>
<organism evidence="2 3">
    <name type="scientific">Streptomyces albipurpureus</name>
    <dbReference type="NCBI Taxonomy" id="2897419"/>
    <lineage>
        <taxon>Bacteria</taxon>
        <taxon>Bacillati</taxon>
        <taxon>Actinomycetota</taxon>
        <taxon>Actinomycetes</taxon>
        <taxon>Kitasatosporales</taxon>
        <taxon>Streptomycetaceae</taxon>
        <taxon>Streptomyces</taxon>
    </lineage>
</organism>
<gene>
    <name evidence="2" type="ORF">NBG84_02010</name>
</gene>
<evidence type="ECO:0000256" key="1">
    <source>
        <dbReference type="SAM" id="MobiDB-lite"/>
    </source>
</evidence>
<feature type="region of interest" description="Disordered" evidence="1">
    <location>
        <begin position="84"/>
        <end position="119"/>
    </location>
</feature>
<keyword evidence="3" id="KW-1185">Reference proteome</keyword>
<reference evidence="2" key="1">
    <citation type="submission" date="2022-06" db="EMBL/GenBank/DDBJ databases">
        <title>Genome public.</title>
        <authorList>
            <person name="Sun Q."/>
        </authorList>
    </citation>
    <scope>NUCLEOTIDE SEQUENCE</scope>
    <source>
        <strain evidence="2">CWNU-1</strain>
    </source>
</reference>
<proteinExistence type="predicted"/>
<dbReference type="RefSeq" id="WP_250917456.1">
    <property type="nucleotide sequence ID" value="NZ_JAMQAW010000002.1"/>
</dbReference>